<dbReference type="RefSeq" id="NP_001255547.1">
    <property type="nucleotide sequence ID" value="NM_001268618.2"/>
</dbReference>
<dbReference type="EMBL" id="BX284604">
    <property type="protein sequence ID" value="CBK19464.1"/>
    <property type="molecule type" value="Genomic_DNA"/>
</dbReference>
<keyword evidence="3" id="KW-0238">DNA-binding</keyword>
<dbReference type="PANTHER" id="PTHR11988">
    <property type="entry name" value="THYROTROPH EMBRYONIC FACTOR RELATED"/>
    <property type="match status" value="1"/>
</dbReference>
<gene>
    <name evidence="9 11" type="primary">zip-6</name>
    <name evidence="9" type="ORF">CELE_R07H5.10</name>
    <name evidence="11" type="ORF">R07H5.10</name>
</gene>
<evidence type="ECO:0000256" key="7">
    <source>
        <dbReference type="SAM" id="MobiDB-lite"/>
    </source>
</evidence>
<evidence type="ECO:0000256" key="2">
    <source>
        <dbReference type="ARBA" id="ARBA00023015"/>
    </source>
</evidence>
<dbReference type="GO" id="GO:0003700">
    <property type="term" value="F:DNA-binding transcription factor activity"/>
    <property type="evidence" value="ECO:0007669"/>
    <property type="project" value="InterPro"/>
</dbReference>
<dbReference type="Gene3D" id="1.20.5.170">
    <property type="match status" value="1"/>
</dbReference>
<evidence type="ECO:0000313" key="10">
    <source>
        <dbReference type="Proteomes" id="UP000001940"/>
    </source>
</evidence>
<keyword evidence="5" id="KW-0539">Nucleus</keyword>
<dbReference type="InterPro" id="IPR004827">
    <property type="entry name" value="bZIP"/>
</dbReference>
<protein>
    <submittedName>
        <fullName evidence="9">BZIP domain-containing protein</fullName>
    </submittedName>
</protein>
<dbReference type="AGR" id="WB:WBGene00011130"/>
<keyword evidence="4" id="KW-0804">Transcription</keyword>
<organism evidence="9 10">
    <name type="scientific">Caenorhabditis elegans</name>
    <dbReference type="NCBI Taxonomy" id="6239"/>
    <lineage>
        <taxon>Eukaryota</taxon>
        <taxon>Metazoa</taxon>
        <taxon>Ecdysozoa</taxon>
        <taxon>Nematoda</taxon>
        <taxon>Chromadorea</taxon>
        <taxon>Rhabditida</taxon>
        <taxon>Rhabditina</taxon>
        <taxon>Rhabditomorpha</taxon>
        <taxon>Rhabditoidea</taxon>
        <taxon>Rhabditidae</taxon>
        <taxon>Peloderinae</taxon>
        <taxon>Caenorhabditis</taxon>
    </lineage>
</organism>
<evidence type="ECO:0000259" key="8">
    <source>
        <dbReference type="Pfam" id="PF07716"/>
    </source>
</evidence>
<evidence type="ECO:0000313" key="11">
    <source>
        <dbReference type="WormBase" id="R07H5.10a"/>
    </source>
</evidence>
<dbReference type="WormBase" id="R07H5.10a">
    <property type="protein sequence ID" value="CE44611"/>
    <property type="gene ID" value="WBGene00011130"/>
    <property type="gene designation" value="zip-6"/>
</dbReference>
<accession>G5EFX5</accession>
<dbReference type="KEGG" id="cel:CELE_R07H5.10"/>
<dbReference type="FunFam" id="1.20.5.170:FF:000140">
    <property type="entry name" value="BZIP transcription factor family"/>
    <property type="match status" value="1"/>
</dbReference>
<dbReference type="InterPro" id="IPR046347">
    <property type="entry name" value="bZIP_sf"/>
</dbReference>
<dbReference type="InterPro" id="IPR040223">
    <property type="entry name" value="PAR_bZIP"/>
</dbReference>
<evidence type="ECO:0000256" key="3">
    <source>
        <dbReference type="ARBA" id="ARBA00023125"/>
    </source>
</evidence>
<dbReference type="Proteomes" id="UP000001940">
    <property type="component" value="Chromosome IV"/>
</dbReference>
<evidence type="ECO:0000256" key="6">
    <source>
        <dbReference type="SAM" id="Coils"/>
    </source>
</evidence>
<feature type="compositionally biased region" description="Polar residues" evidence="7">
    <location>
        <begin position="8"/>
        <end position="18"/>
    </location>
</feature>
<dbReference type="GeneID" id="187691"/>
<feature type="region of interest" description="Disordered" evidence="7">
    <location>
        <begin position="1"/>
        <end position="23"/>
    </location>
</feature>
<dbReference type="CTD" id="187691"/>
<dbReference type="ExpressionAtlas" id="G5EFX5">
    <property type="expression patterns" value="baseline and differential"/>
</dbReference>
<evidence type="ECO:0000256" key="5">
    <source>
        <dbReference type="ARBA" id="ARBA00023242"/>
    </source>
</evidence>
<dbReference type="AlphaFoldDB" id="G5EFX5"/>
<sequence>MDGYHFHTQYNSNGQAGQAQPAYQVAHQNPRYQGNVPGRGSNFSMNPAANPMSSQHQYPYDPNFYPTDQSSHVPHHCDQRNHYFYGNVTIKEEPYMSNVLNHDDDQTHISDEGFGEEDSEMHTGALPSIDTPKKERKYEKVSEDQKDEKYSSKREKNNLAVKRCREKKKNEEKYKKEAFENLIRSNLVKDQKIEQLNNLVQSGKQRENARIMEVQREKNILRQLKNELTRIPNAQMLEYYPTLKEVLHYYA</sequence>
<keyword evidence="10" id="KW-1185">Reference proteome</keyword>
<dbReference type="GO" id="GO:0006357">
    <property type="term" value="P:regulation of transcription by RNA polymerase II"/>
    <property type="evidence" value="ECO:0007669"/>
    <property type="project" value="InterPro"/>
</dbReference>
<dbReference type="SMR" id="G5EFX5"/>
<evidence type="ECO:0000256" key="4">
    <source>
        <dbReference type="ARBA" id="ARBA00023163"/>
    </source>
</evidence>
<name>G5EFX5_CAEEL</name>
<evidence type="ECO:0000256" key="1">
    <source>
        <dbReference type="ARBA" id="ARBA00004123"/>
    </source>
</evidence>
<keyword evidence="2" id="KW-0805">Transcription regulation</keyword>
<dbReference type="PANTHER" id="PTHR11988:SF27">
    <property type="entry name" value="GH27708P"/>
    <property type="match status" value="1"/>
</dbReference>
<comment type="subcellular location">
    <subcellularLocation>
        <location evidence="1">Nucleus</location>
    </subcellularLocation>
</comment>
<feature type="compositionally biased region" description="Basic and acidic residues" evidence="7">
    <location>
        <begin position="131"/>
        <end position="156"/>
    </location>
</feature>
<feature type="domain" description="BZIP" evidence="8">
    <location>
        <begin position="146"/>
        <end position="197"/>
    </location>
</feature>
<dbReference type="GO" id="GO:0003677">
    <property type="term" value="F:DNA binding"/>
    <property type="evidence" value="ECO:0007669"/>
    <property type="project" value="UniProtKB-KW"/>
</dbReference>
<dbReference type="GO" id="GO:0005634">
    <property type="term" value="C:nucleus"/>
    <property type="evidence" value="ECO:0007669"/>
    <property type="project" value="UniProtKB-SubCell"/>
</dbReference>
<dbReference type="HOGENOM" id="CLU_1027562_0_0_1"/>
<proteinExistence type="predicted"/>
<evidence type="ECO:0000313" key="9">
    <source>
        <dbReference type="EMBL" id="CBK19464.1"/>
    </source>
</evidence>
<feature type="coiled-coil region" evidence="6">
    <location>
        <begin position="204"/>
        <end position="231"/>
    </location>
</feature>
<dbReference type="Pfam" id="PF07716">
    <property type="entry name" value="bZIP_2"/>
    <property type="match status" value="1"/>
</dbReference>
<dbReference type="Bgee" id="WBGene00011130">
    <property type="expression patterns" value="Expressed in larva and 1 other cell type or tissue"/>
</dbReference>
<feature type="region of interest" description="Disordered" evidence="7">
    <location>
        <begin position="104"/>
        <end position="156"/>
    </location>
</feature>
<keyword evidence="6" id="KW-0175">Coiled coil</keyword>
<reference evidence="9 10" key="1">
    <citation type="journal article" date="1998" name="Science">
        <title>Genome sequence of the nematode C. elegans: a platform for investigating biology.</title>
        <authorList>
            <consortium name="The C. elegans sequencing consortium"/>
            <person name="Sulson J.E."/>
            <person name="Waterston R."/>
        </authorList>
    </citation>
    <scope>NUCLEOTIDE SEQUENCE [LARGE SCALE GENOMIC DNA]</scope>
    <source>
        <strain evidence="9 10">Bristol N2</strain>
    </source>
</reference>
<dbReference type="SUPFAM" id="SSF57959">
    <property type="entry name" value="Leucine zipper domain"/>
    <property type="match status" value="1"/>
</dbReference>